<dbReference type="Proteomes" id="UP000179588">
    <property type="component" value="Unassembled WGS sequence"/>
</dbReference>
<keyword evidence="2" id="KW-1185">Reference proteome</keyword>
<dbReference type="GO" id="GO:0004519">
    <property type="term" value="F:endonuclease activity"/>
    <property type="evidence" value="ECO:0007669"/>
    <property type="project" value="InterPro"/>
</dbReference>
<dbReference type="NCBIfam" id="TIGR02563">
    <property type="entry name" value="cas_Csy4"/>
    <property type="match status" value="1"/>
</dbReference>
<dbReference type="OrthoDB" id="259831at2"/>
<reference evidence="1 2" key="1">
    <citation type="submission" date="2016-03" db="EMBL/GenBank/DDBJ databases">
        <title>Genome sequence of Providencia stuartii strain, isolated from the salivary glands of larval Lucilia sericata.</title>
        <authorList>
            <person name="Yuan Y."/>
            <person name="Zhang Y."/>
            <person name="Fu S."/>
            <person name="Crippen T.L."/>
            <person name="Visi D."/>
            <person name="Benbow M.E."/>
            <person name="Allen M."/>
            <person name="Tomberlin J.K."/>
            <person name="Sze S.-H."/>
            <person name="Tarone A.M."/>
        </authorList>
    </citation>
    <scope>NUCLEOTIDE SEQUENCE [LARGE SCALE GENOMIC DNA]</scope>
    <source>
        <strain evidence="1 2">Crippen</strain>
    </source>
</reference>
<dbReference type="Gene3D" id="3.30.70.2540">
    <property type="entry name" value="CRISPR-associated endoribonuclease Cas6/Csy4"/>
    <property type="match status" value="1"/>
</dbReference>
<organism evidence="1 2">
    <name type="scientific">Providencia stuartii</name>
    <dbReference type="NCBI Taxonomy" id="588"/>
    <lineage>
        <taxon>Bacteria</taxon>
        <taxon>Pseudomonadati</taxon>
        <taxon>Pseudomonadota</taxon>
        <taxon>Gammaproteobacteria</taxon>
        <taxon>Enterobacterales</taxon>
        <taxon>Morganellaceae</taxon>
        <taxon>Providencia</taxon>
    </lineage>
</organism>
<comment type="caution">
    <text evidence="1">The sequence shown here is derived from an EMBL/GenBank/DDBJ whole genome shotgun (WGS) entry which is preliminary data.</text>
</comment>
<accession>A0A1S1HRM8</accession>
<dbReference type="InterPro" id="IPR013396">
    <property type="entry name" value="CRISPR-assoc_prot_Csy4"/>
</dbReference>
<sequence>MNYYQEITLLPDPTIPLDFLWQKVYQQTHIALVDNKSAAGDSAVAIAFPEYGSVGFRLGKKMRLLAKTEQELVQLNISHWLERLSDYVHIKSIQLVPEYATAVSYVRQHVKGEKRIQLDMQKKAQLYATKSGLSVEACLAQLKEKQPKAQSRLPFLWVESQQTKSRNEASGHRPFPLFIKCLSAEKPQAGLFNCYGLSQAVTGDIKLATVPHF</sequence>
<dbReference type="Pfam" id="PF09618">
    <property type="entry name" value="Cas_Csy4"/>
    <property type="match status" value="1"/>
</dbReference>
<dbReference type="GO" id="GO:0043571">
    <property type="term" value="P:maintenance of CRISPR repeat elements"/>
    <property type="evidence" value="ECO:0007669"/>
    <property type="project" value="InterPro"/>
</dbReference>
<dbReference type="EMBL" id="LVIE01000079">
    <property type="protein sequence ID" value="OHT25059.1"/>
    <property type="molecule type" value="Genomic_DNA"/>
</dbReference>
<evidence type="ECO:0000313" key="1">
    <source>
        <dbReference type="EMBL" id="OHT25059.1"/>
    </source>
</evidence>
<dbReference type="RefSeq" id="WP_070926076.1">
    <property type="nucleotide sequence ID" value="NZ_VAUE01000031.1"/>
</dbReference>
<dbReference type="InterPro" id="IPR042564">
    <property type="entry name" value="CRISPR-Cas6/Csy4_sf"/>
</dbReference>
<dbReference type="AlphaFoldDB" id="A0A1S1HRM8"/>
<name>A0A1S1HRM8_PROST</name>
<protein>
    <submittedName>
        <fullName evidence="1">Type I-F CRISPR-associated endoribonuclease Cas6/Csy4</fullName>
    </submittedName>
</protein>
<proteinExistence type="predicted"/>
<evidence type="ECO:0000313" key="2">
    <source>
        <dbReference type="Proteomes" id="UP000179588"/>
    </source>
</evidence>
<gene>
    <name evidence="1" type="ORF">A3Q29_15915</name>
</gene>
<dbReference type="CDD" id="cd09739">
    <property type="entry name" value="Cas6_I-F"/>
    <property type="match status" value="1"/>
</dbReference>